<proteinExistence type="predicted"/>
<dbReference type="PROSITE" id="PS00028">
    <property type="entry name" value="ZINC_FINGER_C2H2_1"/>
    <property type="match status" value="1"/>
</dbReference>
<dbReference type="InterPro" id="IPR036236">
    <property type="entry name" value="Znf_C2H2_sf"/>
</dbReference>
<dbReference type="EMBL" id="UPSH01000001">
    <property type="protein sequence ID" value="VBB17662.1"/>
    <property type="molecule type" value="Genomic_DNA"/>
</dbReference>
<keyword evidence="1" id="KW-0863">Zinc-finger</keyword>
<keyword evidence="1" id="KW-0479">Metal-binding</keyword>
<dbReference type="PROSITE" id="PS50157">
    <property type="entry name" value="ZINC_FINGER_C2H2_2"/>
    <property type="match status" value="1"/>
</dbReference>
<dbReference type="Pfam" id="PF13912">
    <property type="entry name" value="zf-C2H2_6"/>
    <property type="match status" value="1"/>
</dbReference>
<accession>A0A5K0U8D8</accession>
<protein>
    <recommendedName>
        <fullName evidence="2">C2H2-type domain-containing protein</fullName>
    </recommendedName>
</protein>
<keyword evidence="1" id="KW-0862">Zinc</keyword>
<dbReference type="InterPro" id="IPR027434">
    <property type="entry name" value="Homing_endonucl"/>
</dbReference>
<dbReference type="SUPFAM" id="SSF55608">
    <property type="entry name" value="Homing endonucleases"/>
    <property type="match status" value="1"/>
</dbReference>
<organism evidence="3 4">
    <name type="scientific">Yasminevirus sp. GU-2018</name>
    <dbReference type="NCBI Taxonomy" id="2420051"/>
    <lineage>
        <taxon>Viruses</taxon>
        <taxon>Varidnaviria</taxon>
        <taxon>Bamfordvirae</taxon>
        <taxon>Nucleocytoviricota</taxon>
        <taxon>Megaviricetes</taxon>
        <taxon>Imitervirales</taxon>
        <taxon>Mimiviridae</taxon>
        <taxon>Klosneuvirinae</taxon>
        <taxon>Yasminevirus</taxon>
        <taxon>Yasminevirus saudimassiliense</taxon>
    </lineage>
</organism>
<dbReference type="SUPFAM" id="SSF57667">
    <property type="entry name" value="beta-beta-alpha zinc fingers"/>
    <property type="match status" value="1"/>
</dbReference>
<evidence type="ECO:0000313" key="3">
    <source>
        <dbReference type="EMBL" id="VBB17662.1"/>
    </source>
</evidence>
<reference evidence="3 4" key="1">
    <citation type="submission" date="2018-10" db="EMBL/GenBank/DDBJ databases">
        <authorList>
            <consortium name="IHU Genomes"/>
        </authorList>
    </citation>
    <scope>NUCLEOTIDE SEQUENCE [LARGE SCALE GENOMIC DNA]</scope>
    <source>
        <strain evidence="3 4">A1</strain>
    </source>
</reference>
<dbReference type="Proteomes" id="UP000594342">
    <property type="component" value="Unassembled WGS sequence"/>
</dbReference>
<dbReference type="GO" id="GO:0008270">
    <property type="term" value="F:zinc ion binding"/>
    <property type="evidence" value="ECO:0007669"/>
    <property type="project" value="UniProtKB-KW"/>
</dbReference>
<sequence>MATEQQKIWFCGFYEGEGWISNDSSNNNRIRVGIAQNDRTPLDLGQRLWGGTVKVRTRKSPASDKICHGHEWVLYPKEAKVFIDDIRPYMIIPYKIGQVNEALQKQTDGLQRKFKCAYCDETYASPAGRRRHQLKEHLAIGKIFECDICNKQYKSNDSLIRHKQAHHNEDDE</sequence>
<dbReference type="Pfam" id="PF00096">
    <property type="entry name" value="zf-C2H2"/>
    <property type="match status" value="1"/>
</dbReference>
<dbReference type="SMART" id="SM00355">
    <property type="entry name" value="ZnF_C2H2"/>
    <property type="match status" value="2"/>
</dbReference>
<evidence type="ECO:0000313" key="4">
    <source>
        <dbReference type="Proteomes" id="UP000594342"/>
    </source>
</evidence>
<gene>
    <name evidence="3" type="ORF">YASMINEVIRUS_125</name>
</gene>
<name>A0A5K0U8D8_9VIRU</name>
<comment type="caution">
    <text evidence="3">The sequence shown here is derived from an EMBL/GenBank/DDBJ whole genome shotgun (WGS) entry which is preliminary data.</text>
</comment>
<evidence type="ECO:0000256" key="1">
    <source>
        <dbReference type="PROSITE-ProRule" id="PRU00042"/>
    </source>
</evidence>
<feature type="domain" description="C2H2-type" evidence="2">
    <location>
        <begin position="144"/>
        <end position="171"/>
    </location>
</feature>
<keyword evidence="4" id="KW-1185">Reference proteome</keyword>
<evidence type="ECO:0000259" key="2">
    <source>
        <dbReference type="PROSITE" id="PS50157"/>
    </source>
</evidence>
<dbReference type="Gene3D" id="3.30.160.60">
    <property type="entry name" value="Classic Zinc Finger"/>
    <property type="match status" value="1"/>
</dbReference>
<dbReference type="InterPro" id="IPR013087">
    <property type="entry name" value="Znf_C2H2_type"/>
</dbReference>